<evidence type="ECO:0000256" key="4">
    <source>
        <dbReference type="PROSITE-ProRule" id="PRU00335"/>
    </source>
</evidence>
<dbReference type="Pfam" id="PF17922">
    <property type="entry name" value="TetR_C_17"/>
    <property type="match status" value="1"/>
</dbReference>
<evidence type="ECO:0000313" key="6">
    <source>
        <dbReference type="EMBL" id="ETI68336.1"/>
    </source>
</evidence>
<dbReference type="PROSITE" id="PS50977">
    <property type="entry name" value="HTH_TETR_2"/>
    <property type="match status" value="1"/>
</dbReference>
<dbReference type="Pfam" id="PF00440">
    <property type="entry name" value="TetR_N"/>
    <property type="match status" value="1"/>
</dbReference>
<proteinExistence type="predicted"/>
<sequence length="203" mass="23151">MTPKVSEAYKEQKRVEILMAAAQVFQQKGFEPTTMKDIKEAANISFGSLYSYFSSTEEIFTKILEISHSQDDSQEKRLAGTAWEKIEYFLDSQAAGFEGIKQSIVPVAYEYFMTAWREEKRLPLLQNRYEQAVTELNSFIQEGITSGEFPPELSETAITKMIISMLEGLNISSLFLEQKLVEAQSQIDVLKSVLKTLLHVKEK</sequence>
<evidence type="ECO:0000256" key="3">
    <source>
        <dbReference type="ARBA" id="ARBA00023163"/>
    </source>
</evidence>
<dbReference type="GO" id="GO:0003677">
    <property type="term" value="F:DNA binding"/>
    <property type="evidence" value="ECO:0007669"/>
    <property type="project" value="UniProtKB-UniRule"/>
</dbReference>
<dbReference type="PANTHER" id="PTHR47506:SF6">
    <property type="entry name" value="HTH-TYPE TRANSCRIPTIONAL REPRESSOR NEMR"/>
    <property type="match status" value="1"/>
</dbReference>
<dbReference type="EMBL" id="ALAN01000071">
    <property type="protein sequence ID" value="ETI68336.1"/>
    <property type="molecule type" value="Genomic_DNA"/>
</dbReference>
<keyword evidence="2 4" id="KW-0238">DNA-binding</keyword>
<keyword evidence="7" id="KW-1185">Reference proteome</keyword>
<comment type="caution">
    <text evidence="6">The sequence shown here is derived from an EMBL/GenBank/DDBJ whole genome shotgun (WGS) entry which is preliminary data.</text>
</comment>
<dbReference type="Gene3D" id="1.10.357.10">
    <property type="entry name" value="Tetracycline Repressor, domain 2"/>
    <property type="match status" value="1"/>
</dbReference>
<dbReference type="PRINTS" id="PR00455">
    <property type="entry name" value="HTHTETR"/>
</dbReference>
<accession>A0AB94IML4</accession>
<dbReference type="PROSITE" id="PS01081">
    <property type="entry name" value="HTH_TETR_1"/>
    <property type="match status" value="1"/>
</dbReference>
<dbReference type="RefSeq" id="WP_024028730.1">
    <property type="nucleotide sequence ID" value="NZ_ALAN01000071.1"/>
</dbReference>
<dbReference type="Gene3D" id="1.10.10.60">
    <property type="entry name" value="Homeodomain-like"/>
    <property type="match status" value="1"/>
</dbReference>
<dbReference type="InterPro" id="IPR001647">
    <property type="entry name" value="HTH_TetR"/>
</dbReference>
<dbReference type="InterPro" id="IPR041612">
    <property type="entry name" value="YfiR_C"/>
</dbReference>
<name>A0AB94IML4_9BACI</name>
<gene>
    <name evidence="6" type="ORF">BAVI_12724</name>
</gene>
<reference evidence="6 7" key="1">
    <citation type="journal article" date="2014" name="Environ. Microbiol.">
        <title>The nitrate-ammonifying and nosZ-carrying bacterium Bacillus vireti is a potent source and sink for nitric and nitrous oxide under high nitrate conditions.</title>
        <authorList>
            <person name="Mania D."/>
            <person name="Heylen K."/>
            <person name="van Spanning R.J."/>
            <person name="Frostegard A."/>
        </authorList>
    </citation>
    <scope>NUCLEOTIDE SEQUENCE [LARGE SCALE GENOMIC DNA]</scope>
    <source>
        <strain evidence="6 7">LMG 21834</strain>
    </source>
</reference>
<dbReference type="InterPro" id="IPR023772">
    <property type="entry name" value="DNA-bd_HTH_TetR-type_CS"/>
</dbReference>
<dbReference type="InterPro" id="IPR009057">
    <property type="entry name" value="Homeodomain-like_sf"/>
</dbReference>
<dbReference type="AlphaFoldDB" id="A0AB94IML4"/>
<dbReference type="InterPro" id="IPR036271">
    <property type="entry name" value="Tet_transcr_reg_TetR-rel_C_sf"/>
</dbReference>
<evidence type="ECO:0000259" key="5">
    <source>
        <dbReference type="PROSITE" id="PS50977"/>
    </source>
</evidence>
<organism evidence="6 7">
    <name type="scientific">Neobacillus vireti LMG 21834</name>
    <dbReference type="NCBI Taxonomy" id="1131730"/>
    <lineage>
        <taxon>Bacteria</taxon>
        <taxon>Bacillati</taxon>
        <taxon>Bacillota</taxon>
        <taxon>Bacilli</taxon>
        <taxon>Bacillales</taxon>
        <taxon>Bacillaceae</taxon>
        <taxon>Neobacillus</taxon>
    </lineage>
</organism>
<feature type="domain" description="HTH tetR-type" evidence="5">
    <location>
        <begin position="11"/>
        <end position="71"/>
    </location>
</feature>
<dbReference type="SUPFAM" id="SSF48498">
    <property type="entry name" value="Tetracyclin repressor-like, C-terminal domain"/>
    <property type="match status" value="1"/>
</dbReference>
<dbReference type="SUPFAM" id="SSF46689">
    <property type="entry name" value="Homeodomain-like"/>
    <property type="match status" value="1"/>
</dbReference>
<dbReference type="Proteomes" id="UP000018877">
    <property type="component" value="Unassembled WGS sequence"/>
</dbReference>
<protein>
    <submittedName>
        <fullName evidence="6">TetR/AcrR family transcriptional regulator</fullName>
    </submittedName>
</protein>
<keyword evidence="3" id="KW-0804">Transcription</keyword>
<feature type="DNA-binding region" description="H-T-H motif" evidence="4">
    <location>
        <begin position="34"/>
        <end position="53"/>
    </location>
</feature>
<evidence type="ECO:0000256" key="2">
    <source>
        <dbReference type="ARBA" id="ARBA00023125"/>
    </source>
</evidence>
<keyword evidence="1" id="KW-0805">Transcription regulation</keyword>
<evidence type="ECO:0000313" key="7">
    <source>
        <dbReference type="Proteomes" id="UP000018877"/>
    </source>
</evidence>
<dbReference type="PANTHER" id="PTHR47506">
    <property type="entry name" value="TRANSCRIPTIONAL REGULATORY PROTEIN"/>
    <property type="match status" value="1"/>
</dbReference>
<evidence type="ECO:0000256" key="1">
    <source>
        <dbReference type="ARBA" id="ARBA00023015"/>
    </source>
</evidence>